<dbReference type="PANTHER" id="PTHR45846">
    <property type="entry name" value="TRNA-DIHYDROURIDINE(47) SYNTHASE [NAD(P)(+)]-LIKE"/>
    <property type="match status" value="1"/>
</dbReference>
<evidence type="ECO:0000313" key="9">
    <source>
        <dbReference type="EMBL" id="ACN14001.1"/>
    </source>
</evidence>
<sequence>MEKKLILAPLQGFTDAPFRQVYPRHFTGFDEALAPFISTMGQARLKPSRIKDVLPENNPLLPVVPQILGNVAEDFIFLARYLADKGYTRVNWNLGCPHSKITKKLRGSGLLCRPDLIDAFLEQVVPAIPCSLSVKVRLGRKTSHEIFDLLPVFDRYPLDEIIVHPRTGVQLYTGTADIDAFERVLAQSRHILVYNGDITDKKGFQVLVDRFPEIRSFMIGRGVLADPFLPATIKGEVRDRTMDLERIKAFHDDLFTTYDGNFYGPSHIAGRMKGFWSYLGPSFPGGEKLFKQIFKSRNREAYLVQTRRFFDEQIPFCPAG</sequence>
<dbReference type="InterPro" id="IPR001269">
    <property type="entry name" value="DUS_fam"/>
</dbReference>
<evidence type="ECO:0000256" key="4">
    <source>
        <dbReference type="ARBA" id="ARBA00023002"/>
    </source>
</evidence>
<evidence type="ECO:0000313" key="10">
    <source>
        <dbReference type="Proteomes" id="UP000000442"/>
    </source>
</evidence>
<proteinExistence type="inferred from homology"/>
<dbReference type="CDD" id="cd02801">
    <property type="entry name" value="DUS_like_FMN"/>
    <property type="match status" value="1"/>
</dbReference>
<evidence type="ECO:0000259" key="8">
    <source>
        <dbReference type="Pfam" id="PF01207"/>
    </source>
</evidence>
<evidence type="ECO:0000256" key="6">
    <source>
        <dbReference type="PIRSR" id="PIRSR006621-1"/>
    </source>
</evidence>
<dbReference type="GO" id="GO:0050660">
    <property type="term" value="F:flavin adenine dinucleotide binding"/>
    <property type="evidence" value="ECO:0007669"/>
    <property type="project" value="InterPro"/>
</dbReference>
<dbReference type="GO" id="GO:0017150">
    <property type="term" value="F:tRNA dihydrouridine synthase activity"/>
    <property type="evidence" value="ECO:0007669"/>
    <property type="project" value="InterPro"/>
</dbReference>
<organism evidence="9 10">
    <name type="scientific">Desulforapulum autotrophicum (strain ATCC 43914 / DSM 3382 / VKM B-1955 / HRM2)</name>
    <name type="common">Desulfobacterium autotrophicum</name>
    <dbReference type="NCBI Taxonomy" id="177437"/>
    <lineage>
        <taxon>Bacteria</taxon>
        <taxon>Pseudomonadati</taxon>
        <taxon>Thermodesulfobacteriota</taxon>
        <taxon>Desulfobacteria</taxon>
        <taxon>Desulfobacterales</taxon>
        <taxon>Desulfobacteraceae</taxon>
        <taxon>Desulforapulum</taxon>
    </lineage>
</organism>
<feature type="domain" description="DUS-like FMN-binding" evidence="8">
    <location>
        <begin position="6"/>
        <end position="243"/>
    </location>
</feature>
<dbReference type="KEGG" id="dat:HRM2_08880"/>
<keyword evidence="10" id="KW-1185">Reference proteome</keyword>
<name>C0QKD0_DESAH</name>
<keyword evidence="4 5" id="KW-0560">Oxidoreductase</keyword>
<dbReference type="Pfam" id="PF01207">
    <property type="entry name" value="Dus"/>
    <property type="match status" value="1"/>
</dbReference>
<gene>
    <name evidence="9" type="primary">dhs1</name>
    <name evidence="9" type="ordered locus">HRM2_08880</name>
</gene>
<protein>
    <recommendedName>
        <fullName evidence="5">tRNA-dihydrouridine synthase</fullName>
        <ecNumber evidence="5">1.3.1.-</ecNumber>
    </recommendedName>
</protein>
<keyword evidence="7" id="KW-0547">Nucleotide-binding</keyword>
<dbReference type="Proteomes" id="UP000000442">
    <property type="component" value="Chromosome"/>
</dbReference>
<dbReference type="PANTHER" id="PTHR45846:SF1">
    <property type="entry name" value="TRNA-DIHYDROURIDINE(47) SYNTHASE [NAD(P)(+)]-LIKE"/>
    <property type="match status" value="1"/>
</dbReference>
<dbReference type="AlphaFoldDB" id="C0QKD0"/>
<dbReference type="PIRSF" id="PIRSF006621">
    <property type="entry name" value="Dus"/>
    <property type="match status" value="1"/>
</dbReference>
<feature type="binding site" evidence="7">
    <location>
        <position position="66"/>
    </location>
    <ligand>
        <name>FMN</name>
        <dbReference type="ChEBI" id="CHEBI:58210"/>
    </ligand>
</feature>
<evidence type="ECO:0000256" key="5">
    <source>
        <dbReference type="PIRNR" id="PIRNR006621"/>
    </source>
</evidence>
<dbReference type="SUPFAM" id="SSF51395">
    <property type="entry name" value="FMN-linked oxidoreductases"/>
    <property type="match status" value="1"/>
</dbReference>
<dbReference type="eggNOG" id="COG0042">
    <property type="taxonomic scope" value="Bacteria"/>
</dbReference>
<evidence type="ECO:0000256" key="3">
    <source>
        <dbReference type="ARBA" id="ARBA00022694"/>
    </source>
</evidence>
<evidence type="ECO:0000256" key="2">
    <source>
        <dbReference type="ARBA" id="ARBA00022643"/>
    </source>
</evidence>
<keyword evidence="1 5" id="KW-0285">Flavoprotein</keyword>
<dbReference type="InterPro" id="IPR035587">
    <property type="entry name" value="DUS-like_FMN-bd"/>
</dbReference>
<dbReference type="STRING" id="177437.HRM2_08880"/>
<dbReference type="GO" id="GO:0003723">
    <property type="term" value="F:RNA binding"/>
    <property type="evidence" value="ECO:0007669"/>
    <property type="project" value="TreeGrafter"/>
</dbReference>
<dbReference type="RefSeq" id="WP_012663241.1">
    <property type="nucleotide sequence ID" value="NC_012108.1"/>
</dbReference>
<dbReference type="Gene3D" id="3.20.20.70">
    <property type="entry name" value="Aldolase class I"/>
    <property type="match status" value="1"/>
</dbReference>
<evidence type="ECO:0000256" key="1">
    <source>
        <dbReference type="ARBA" id="ARBA00022630"/>
    </source>
</evidence>
<dbReference type="HOGENOM" id="CLU_013299_6_0_7"/>
<feature type="binding site" evidence="7">
    <location>
        <position position="164"/>
    </location>
    <ligand>
        <name>FMN</name>
        <dbReference type="ChEBI" id="CHEBI:58210"/>
    </ligand>
</feature>
<comment type="similarity">
    <text evidence="5">Belongs to the dus family.</text>
</comment>
<dbReference type="OrthoDB" id="5289281at2"/>
<keyword evidence="3 5" id="KW-0819">tRNA processing</keyword>
<comment type="cofactor">
    <cofactor evidence="5 7">
        <name>FMN</name>
        <dbReference type="ChEBI" id="CHEBI:58210"/>
    </cofactor>
</comment>
<dbReference type="InterPro" id="IPR013785">
    <property type="entry name" value="Aldolase_TIM"/>
</dbReference>
<keyword evidence="2 5" id="KW-0288">FMN</keyword>
<evidence type="ECO:0000256" key="7">
    <source>
        <dbReference type="PIRSR" id="PIRSR006621-2"/>
    </source>
</evidence>
<accession>C0QKD0</accession>
<reference evidence="9 10" key="1">
    <citation type="journal article" date="2009" name="Environ. Microbiol.">
        <title>Genome sequence of Desulfobacterium autotrophicum HRM2, a marine sulfate reducer oxidizing organic carbon completely to carbon dioxide.</title>
        <authorList>
            <person name="Strittmatter A.W."/>
            <person name="Liesegang H."/>
            <person name="Rabus R."/>
            <person name="Decker I."/>
            <person name="Amann J."/>
            <person name="Andres S."/>
            <person name="Henne A."/>
            <person name="Fricke W.F."/>
            <person name="Martinez-Arias R."/>
            <person name="Bartels D."/>
            <person name="Goesmann A."/>
            <person name="Krause L."/>
            <person name="Puehler A."/>
            <person name="Klenk H.P."/>
            <person name="Richter M."/>
            <person name="Schuler M."/>
            <person name="Gloeckner F.O."/>
            <person name="Meyerdierks A."/>
            <person name="Gottschalk G."/>
            <person name="Amann R."/>
        </authorList>
    </citation>
    <scope>NUCLEOTIDE SEQUENCE [LARGE SCALE GENOMIC DNA]</scope>
    <source>
        <strain evidence="10">ATCC 43914 / DSM 3382 / HRM2</strain>
    </source>
</reference>
<dbReference type="EC" id="1.3.1.-" evidence="5"/>
<feature type="binding site" evidence="7">
    <location>
        <position position="135"/>
    </location>
    <ligand>
        <name>FMN</name>
        <dbReference type="ChEBI" id="CHEBI:58210"/>
    </ligand>
</feature>
<feature type="binding site" evidence="7">
    <location>
        <begin position="220"/>
        <end position="221"/>
    </location>
    <ligand>
        <name>FMN</name>
        <dbReference type="ChEBI" id="CHEBI:58210"/>
    </ligand>
</feature>
<feature type="active site" description="Proton donor" evidence="6">
    <location>
        <position position="96"/>
    </location>
</feature>
<dbReference type="EMBL" id="CP001087">
    <property type="protein sequence ID" value="ACN14001.1"/>
    <property type="molecule type" value="Genomic_DNA"/>
</dbReference>
<comment type="function">
    <text evidence="5">Catalyzes the synthesis of 5,6-dihydrouridine (D), a modified base found in the D-loop of most tRNAs, via the reduction of the C5-C6 double bond in target uridines.</text>
</comment>